<dbReference type="EMBL" id="JJML01000003">
    <property type="protein sequence ID" value="KGF73831.1"/>
    <property type="molecule type" value="Genomic_DNA"/>
</dbReference>
<evidence type="ECO:0000313" key="2">
    <source>
        <dbReference type="Proteomes" id="UP000030170"/>
    </source>
</evidence>
<comment type="caution">
    <text evidence="1">The sequence shown here is derived from an EMBL/GenBank/DDBJ whole genome shotgun (WGS) entry which is preliminary data.</text>
</comment>
<sequence>MRPSLQEVLRQAEQLTLEDRLELIRQLIEGLQKSAIIPKATSRWSDLGGMAPYPMMGEDAQEWISRTRRESDEHWEQVLREHGED</sequence>
<dbReference type="Proteomes" id="UP000030170">
    <property type="component" value="Unassembled WGS sequence"/>
</dbReference>
<evidence type="ECO:0000313" key="1">
    <source>
        <dbReference type="EMBL" id="KGF73831.1"/>
    </source>
</evidence>
<accession>A0A098TNJ2</accession>
<dbReference type="AlphaFoldDB" id="A0A098TNJ2"/>
<reference evidence="1 2" key="1">
    <citation type="journal article" date="2014" name="Mol. Ecol.">
        <title>Evolution of Synechococcus.</title>
        <authorList>
            <person name="Dvorak P."/>
            <person name="Casamatta D."/>
            <person name="Hasler P."/>
            <person name="Poulickova A."/>
            <person name="Ondrej V."/>
            <person name="Sanges R."/>
        </authorList>
    </citation>
    <scope>NUCLEOTIDE SEQUENCE [LARGE SCALE GENOMIC DNA]</scope>
    <source>
        <strain evidence="1 2">CAUP A 1101</strain>
    </source>
</reference>
<dbReference type="OrthoDB" id="489648at2"/>
<organism evidence="1 2">
    <name type="scientific">Neosynechococcus sphagnicola sy1</name>
    <dbReference type="NCBI Taxonomy" id="1497020"/>
    <lineage>
        <taxon>Bacteria</taxon>
        <taxon>Bacillati</taxon>
        <taxon>Cyanobacteriota</taxon>
        <taxon>Cyanophyceae</taxon>
        <taxon>Neosynechococcales</taxon>
        <taxon>Neosynechococcaceae</taxon>
        <taxon>Neosynechococcus</taxon>
    </lineage>
</organism>
<protein>
    <recommendedName>
        <fullName evidence="3">DUF2281 domain-containing protein</fullName>
    </recommendedName>
</protein>
<gene>
    <name evidence="1" type="ORF">DO97_10590</name>
</gene>
<name>A0A098TNJ2_9CYAN</name>
<keyword evidence="2" id="KW-1185">Reference proteome</keyword>
<dbReference type="RefSeq" id="WP_036530811.1">
    <property type="nucleotide sequence ID" value="NZ_JJML01000003.1"/>
</dbReference>
<proteinExistence type="predicted"/>
<evidence type="ECO:0008006" key="3">
    <source>
        <dbReference type="Google" id="ProtNLM"/>
    </source>
</evidence>
<dbReference type="STRING" id="1497020.DO97_10590"/>